<proteinExistence type="predicted"/>
<accession>A0A8S5MCP2</accession>
<keyword evidence="1" id="KW-0472">Membrane</keyword>
<dbReference type="EMBL" id="BK014878">
    <property type="protein sequence ID" value="DAD80077.1"/>
    <property type="molecule type" value="Genomic_DNA"/>
</dbReference>
<dbReference type="Pfam" id="PF16079">
    <property type="entry name" value="Phage_holin_5_2"/>
    <property type="match status" value="1"/>
</dbReference>
<keyword evidence="1" id="KW-1133">Transmembrane helix</keyword>
<organism evidence="2">
    <name type="scientific">Siphoviridae sp. cti6f5</name>
    <dbReference type="NCBI Taxonomy" id="2826430"/>
    <lineage>
        <taxon>Viruses</taxon>
        <taxon>Duplodnaviria</taxon>
        <taxon>Heunggongvirae</taxon>
        <taxon>Uroviricota</taxon>
        <taxon>Caudoviricetes</taxon>
    </lineage>
</organism>
<feature type="transmembrane region" description="Helical" evidence="1">
    <location>
        <begin position="6"/>
        <end position="25"/>
    </location>
</feature>
<reference evidence="2" key="1">
    <citation type="journal article" date="2021" name="Proc. Natl. Acad. Sci. U.S.A.">
        <title>A Catalog of Tens of Thousands of Viruses from Human Metagenomes Reveals Hidden Associations with Chronic Diseases.</title>
        <authorList>
            <person name="Tisza M.J."/>
            <person name="Buck C.B."/>
        </authorList>
    </citation>
    <scope>NUCLEOTIDE SEQUENCE</scope>
    <source>
        <strain evidence="2">Cti6f5</strain>
    </source>
</reference>
<name>A0A8S5MCP2_9CAUD</name>
<feature type="transmembrane region" description="Helical" evidence="1">
    <location>
        <begin position="37"/>
        <end position="53"/>
    </location>
</feature>
<sequence>MEQLEVLKPALVFLILTLLGMLGKFLKESKFFPNEMIPNFLGVLGGLIGIILFKDATSITLGVGAVGVHQIYKQTVGNNNSNNINNTEDK</sequence>
<evidence type="ECO:0000313" key="2">
    <source>
        <dbReference type="EMBL" id="DAD80077.1"/>
    </source>
</evidence>
<keyword evidence="1" id="KW-0812">Transmembrane</keyword>
<evidence type="ECO:0000256" key="1">
    <source>
        <dbReference type="SAM" id="Phobius"/>
    </source>
</evidence>
<dbReference type="InterPro" id="IPR032111">
    <property type="entry name" value="Clostridium_phage_holin"/>
</dbReference>
<protein>
    <submittedName>
        <fullName evidence="2">Holin</fullName>
    </submittedName>
</protein>